<dbReference type="Pfam" id="PF07757">
    <property type="entry name" value="AdoMet_MTase"/>
    <property type="match status" value="1"/>
</dbReference>
<evidence type="ECO:0000256" key="7">
    <source>
        <dbReference type="ARBA" id="ARBA00022691"/>
    </source>
</evidence>
<evidence type="ECO:0000313" key="14">
    <source>
        <dbReference type="EMBL" id="KAK6741080.1"/>
    </source>
</evidence>
<dbReference type="PANTHER" id="PTHR21210:SF0">
    <property type="entry name" value="TRNA (URACIL-O(2)-)-METHYLTRANSFERASE-RELATED"/>
    <property type="match status" value="1"/>
</dbReference>
<evidence type="ECO:0000256" key="8">
    <source>
        <dbReference type="ARBA" id="ARBA00022694"/>
    </source>
</evidence>
<dbReference type="Gene3D" id="3.30.70.330">
    <property type="match status" value="2"/>
</dbReference>
<dbReference type="CDD" id="cd00590">
    <property type="entry name" value="RRM_SF"/>
    <property type="match status" value="1"/>
</dbReference>
<keyword evidence="5 11" id="KW-0489">Methyltransferase</keyword>
<evidence type="ECO:0000259" key="13">
    <source>
        <dbReference type="PROSITE" id="PS50102"/>
    </source>
</evidence>
<comment type="caution">
    <text evidence="14">The sequence shown here is derived from an EMBL/GenBank/DDBJ whole genome shotgun (WGS) entry which is preliminary data.</text>
</comment>
<evidence type="ECO:0000256" key="9">
    <source>
        <dbReference type="ARBA" id="ARBA00047957"/>
    </source>
</evidence>
<sequence>MTSRRLFVSGIANNIGADVVRMYFSRFGFMSEFVMPIERGTGMNRGFAYITYSDEMSTSKCLEECVHKIKDRDITVTSMAEEGNLTKMPALKSRKLFVSFLGVEGMNEDALRKAFTPFGAISSVYFARDDEENLLYYAIITFETEESVDRCLAVNHCVNGRSIVVRKAVRKEQVKLAEQSERERAHLEEHQKHGYAGYRKAYVAVTALPSQVAVMNGFPSANPSSYAYQSTPQVDPAQERYLREYEQYQQQMVEYQKQLAEYQIKLNKYHGEVQQYQMQRQYKNALDQAAFQNAYNYTAPSQILHMFQLVLIWRTQCQSVNRRLFGTVGVDAESGEYEVILQRASELIDNLPSEQECEVRKLIPKDGLFSHNCYEVSFREGDLDIVFVPLQLDINSGRKTPHIPYPYRISCQQSSDSRHNWTEKTDPKKFVYEDCGIATYLLEYWGMRDCFPKKFADLGCGNGLLVHLLNKEGVNGIGIDVRKRKIWSQLLSDTSLIEASVDPSEKENCIPADVDYLIGNHTDELTPWIPIIAARRKCNFFVLPCCPFNFHGKYVARRGDNGSQYDSFLRFVREVCVRLGFIVEEDRLSIPSTKRLCFVCTIPPHGLVPDIEDVVEELTSSSTKAFIPRLKMEQVRNCLNIPAETRLVLTKRFFDKILLNSDELKDGWRCGGAIELSELALMLTESEKQLMKQQCGGLQTFLRNQHQVFKVTGGMAQLRDFREDASRSFKKSKRVAARSGVTPCWMAENHPDGCPMKDKCQFKH</sequence>
<keyword evidence="4 11" id="KW-0963">Cytoplasm</keyword>
<organism evidence="14 15">
    <name type="scientific">Necator americanus</name>
    <name type="common">Human hookworm</name>
    <dbReference type="NCBI Taxonomy" id="51031"/>
    <lineage>
        <taxon>Eukaryota</taxon>
        <taxon>Metazoa</taxon>
        <taxon>Ecdysozoa</taxon>
        <taxon>Nematoda</taxon>
        <taxon>Chromadorea</taxon>
        <taxon>Rhabditida</taxon>
        <taxon>Rhabditina</taxon>
        <taxon>Rhabditomorpha</taxon>
        <taxon>Strongyloidea</taxon>
        <taxon>Ancylostomatidae</taxon>
        <taxon>Bunostominae</taxon>
        <taxon>Necator</taxon>
    </lineage>
</organism>
<comment type="subcellular location">
    <subcellularLocation>
        <location evidence="2 11">Cytoplasm</location>
    </subcellularLocation>
</comment>
<dbReference type="InterPro" id="IPR035979">
    <property type="entry name" value="RBD_domain_sf"/>
</dbReference>
<evidence type="ECO:0000256" key="12">
    <source>
        <dbReference type="SAM" id="Coils"/>
    </source>
</evidence>
<keyword evidence="12" id="KW-0175">Coiled coil</keyword>
<dbReference type="InterPro" id="IPR029063">
    <property type="entry name" value="SAM-dependent_MTases_sf"/>
</dbReference>
<dbReference type="PANTHER" id="PTHR21210">
    <property type="entry name" value="TRNA (URACIL-O(2)-)-METHYLTRANSFERASE-RELATED"/>
    <property type="match status" value="1"/>
</dbReference>
<dbReference type="Pfam" id="PF00076">
    <property type="entry name" value="RRM_1"/>
    <property type="match status" value="2"/>
</dbReference>
<dbReference type="SMART" id="SM00360">
    <property type="entry name" value="RRM"/>
    <property type="match status" value="2"/>
</dbReference>
<dbReference type="Proteomes" id="UP001303046">
    <property type="component" value="Unassembled WGS sequence"/>
</dbReference>
<comment type="similarity">
    <text evidence="3 11">Belongs to the TRM44 family.</text>
</comment>
<dbReference type="EC" id="2.1.1.211" evidence="11"/>
<evidence type="ECO:0000256" key="10">
    <source>
        <dbReference type="PROSITE-ProRule" id="PRU00176"/>
    </source>
</evidence>
<dbReference type="SUPFAM" id="SSF53335">
    <property type="entry name" value="S-adenosyl-L-methionine-dependent methyltransferases"/>
    <property type="match status" value="1"/>
</dbReference>
<keyword evidence="10" id="KW-0694">RNA-binding</keyword>
<comment type="function">
    <text evidence="11">Adenosyl-L-methionine (AdoMet)-dependent tRNA (uracil-O(2)-)-methyltransferase.</text>
</comment>
<evidence type="ECO:0000256" key="4">
    <source>
        <dbReference type="ARBA" id="ARBA00022490"/>
    </source>
</evidence>
<name>A0ABR1CSK3_NECAM</name>
<proteinExistence type="inferred from homology"/>
<feature type="coiled-coil region" evidence="12">
    <location>
        <begin position="238"/>
        <end position="279"/>
    </location>
</feature>
<gene>
    <name evidence="14" type="primary">Necator_chrIII.g9891</name>
    <name evidence="14" type="ORF">RB195_009126</name>
</gene>
<dbReference type="PROSITE" id="PS50102">
    <property type="entry name" value="RRM"/>
    <property type="match status" value="2"/>
</dbReference>
<dbReference type="InterPro" id="IPR011671">
    <property type="entry name" value="tRNA_uracil_MeTrfase"/>
</dbReference>
<comment type="catalytic activity">
    <reaction evidence="9 11">
        <text>uridine(44) in tRNA(Ser) + S-adenosyl-L-methionine = 2'-O-methyluridine(44) in tRNA(Ser) + S-adenosyl-L-homocysteine + H(+)</text>
        <dbReference type="Rhea" id="RHEA:43100"/>
        <dbReference type="Rhea" id="RHEA-COMP:10339"/>
        <dbReference type="Rhea" id="RHEA-COMP:10340"/>
        <dbReference type="ChEBI" id="CHEBI:15378"/>
        <dbReference type="ChEBI" id="CHEBI:57856"/>
        <dbReference type="ChEBI" id="CHEBI:59789"/>
        <dbReference type="ChEBI" id="CHEBI:65315"/>
        <dbReference type="ChEBI" id="CHEBI:74478"/>
        <dbReference type="EC" id="2.1.1.211"/>
    </reaction>
</comment>
<reference evidence="14 15" key="1">
    <citation type="submission" date="2023-08" db="EMBL/GenBank/DDBJ databases">
        <title>A Necator americanus chromosomal reference genome.</title>
        <authorList>
            <person name="Ilik V."/>
            <person name="Petrzelkova K.J."/>
            <person name="Pardy F."/>
            <person name="Fuh T."/>
            <person name="Niatou-Singa F.S."/>
            <person name="Gouil Q."/>
            <person name="Baker L."/>
            <person name="Ritchie M.E."/>
            <person name="Jex A.R."/>
            <person name="Gazzola D."/>
            <person name="Li H."/>
            <person name="Toshio Fujiwara R."/>
            <person name="Zhan B."/>
            <person name="Aroian R.V."/>
            <person name="Pafco B."/>
            <person name="Schwarz E.M."/>
        </authorList>
    </citation>
    <scope>NUCLEOTIDE SEQUENCE [LARGE SCALE GENOMIC DNA]</scope>
    <source>
        <strain evidence="14 15">Aroian</strain>
        <tissue evidence="14">Whole animal</tissue>
    </source>
</reference>
<comment type="function">
    <text evidence="1">Probable adenosyl-L-methionine (AdoMet)-dependent tRNA (uracil-O(2)-)-methyltransferase.</text>
</comment>
<dbReference type="InterPro" id="IPR012677">
    <property type="entry name" value="Nucleotide-bd_a/b_plait_sf"/>
</dbReference>
<evidence type="ECO:0000256" key="1">
    <source>
        <dbReference type="ARBA" id="ARBA00002778"/>
    </source>
</evidence>
<keyword evidence="7 11" id="KW-0949">S-adenosyl-L-methionine</keyword>
<keyword evidence="6 11" id="KW-0808">Transferase</keyword>
<feature type="domain" description="RRM" evidence="13">
    <location>
        <begin position="94"/>
        <end position="179"/>
    </location>
</feature>
<evidence type="ECO:0000256" key="11">
    <source>
        <dbReference type="RuleBase" id="RU368004"/>
    </source>
</evidence>
<dbReference type="SUPFAM" id="SSF54928">
    <property type="entry name" value="RNA-binding domain, RBD"/>
    <property type="match status" value="1"/>
</dbReference>
<keyword evidence="8 11" id="KW-0819">tRNA processing</keyword>
<evidence type="ECO:0000256" key="6">
    <source>
        <dbReference type="ARBA" id="ARBA00022679"/>
    </source>
</evidence>
<keyword evidence="15" id="KW-1185">Reference proteome</keyword>
<dbReference type="EMBL" id="JAVFWL010000003">
    <property type="protein sequence ID" value="KAK6741080.1"/>
    <property type="molecule type" value="Genomic_DNA"/>
</dbReference>
<evidence type="ECO:0000256" key="3">
    <source>
        <dbReference type="ARBA" id="ARBA00009056"/>
    </source>
</evidence>
<evidence type="ECO:0000256" key="5">
    <source>
        <dbReference type="ARBA" id="ARBA00022603"/>
    </source>
</evidence>
<evidence type="ECO:0000313" key="15">
    <source>
        <dbReference type="Proteomes" id="UP001303046"/>
    </source>
</evidence>
<accession>A0ABR1CSK3</accession>
<dbReference type="InterPro" id="IPR000504">
    <property type="entry name" value="RRM_dom"/>
</dbReference>
<evidence type="ECO:0000256" key="2">
    <source>
        <dbReference type="ARBA" id="ARBA00004496"/>
    </source>
</evidence>
<protein>
    <recommendedName>
        <fullName evidence="11">tRNA (uracil-O(2)-)-methyltransferase</fullName>
        <ecNumber evidence="11">2.1.1.211</ecNumber>
    </recommendedName>
</protein>
<feature type="domain" description="RRM" evidence="13">
    <location>
        <begin position="4"/>
        <end position="93"/>
    </location>
</feature>